<sequence length="288" mass="30895">MESIERSWDLMKRSFAILQSDNELMLFPIASAFSCLLVSAVILGVTGTLSSTITTLASGNAPPQVSVPASFAVLCLYVANYFVIVFFNLALVGVASDRMIGGTGTLRDGLGLAWERRGKVLQWALLAATVGIILRIVEGRLSWLGRLIVRLVGAAWSLAAYFVVPVLAFEDLGPVDALKRSAHLFRENWGENLAGGFSFGYICGLLALPGVILWFVAAGVLGAAGMFLGGVLVVAYFLVLAVVSAAVQGIFMAALYRYATGHEVPPGFRPEHFSKAWHGQSMEPRRPT</sequence>
<reference evidence="2 3" key="1">
    <citation type="journal article" date="2019" name="Nat. Microbiol.">
        <title>Mediterranean grassland soil C-N compound turnover is dependent on rainfall and depth, and is mediated by genomically divergent microorganisms.</title>
        <authorList>
            <person name="Diamond S."/>
            <person name="Andeer P.F."/>
            <person name="Li Z."/>
            <person name="Crits-Christoph A."/>
            <person name="Burstein D."/>
            <person name="Anantharaman K."/>
            <person name="Lane K.R."/>
            <person name="Thomas B.C."/>
            <person name="Pan C."/>
            <person name="Northen T.R."/>
            <person name="Banfield J.F."/>
        </authorList>
    </citation>
    <scope>NUCLEOTIDE SEQUENCE [LARGE SCALE GENOMIC DNA]</scope>
    <source>
        <strain evidence="2">NP_3</strain>
    </source>
</reference>
<organism evidence="2 3">
    <name type="scientific">Candidatus Segetimicrobium genomatis</name>
    <dbReference type="NCBI Taxonomy" id="2569760"/>
    <lineage>
        <taxon>Bacteria</taxon>
        <taxon>Bacillati</taxon>
        <taxon>Candidatus Sysuimicrobiota</taxon>
        <taxon>Candidatus Sysuimicrobiia</taxon>
        <taxon>Candidatus Sysuimicrobiales</taxon>
        <taxon>Candidatus Segetimicrobiaceae</taxon>
        <taxon>Candidatus Segetimicrobium</taxon>
    </lineage>
</organism>
<keyword evidence="1" id="KW-0472">Membrane</keyword>
<evidence type="ECO:0008006" key="4">
    <source>
        <dbReference type="Google" id="ProtNLM"/>
    </source>
</evidence>
<evidence type="ECO:0000313" key="2">
    <source>
        <dbReference type="EMBL" id="TMI90450.1"/>
    </source>
</evidence>
<proteinExistence type="predicted"/>
<feature type="transmembrane region" description="Helical" evidence="1">
    <location>
        <begin position="223"/>
        <end position="247"/>
    </location>
</feature>
<gene>
    <name evidence="2" type="ORF">E6H00_06620</name>
</gene>
<feature type="transmembrane region" description="Helical" evidence="1">
    <location>
        <begin position="24"/>
        <end position="49"/>
    </location>
</feature>
<feature type="transmembrane region" description="Helical" evidence="1">
    <location>
        <begin position="193"/>
        <end position="217"/>
    </location>
</feature>
<evidence type="ECO:0000256" key="1">
    <source>
        <dbReference type="SAM" id="Phobius"/>
    </source>
</evidence>
<dbReference type="PROSITE" id="PS51257">
    <property type="entry name" value="PROKAR_LIPOPROTEIN"/>
    <property type="match status" value="1"/>
</dbReference>
<dbReference type="EMBL" id="VBAK01000112">
    <property type="protein sequence ID" value="TMI90450.1"/>
    <property type="molecule type" value="Genomic_DNA"/>
</dbReference>
<accession>A0A537K3X2</accession>
<dbReference type="Proteomes" id="UP000318509">
    <property type="component" value="Unassembled WGS sequence"/>
</dbReference>
<feature type="transmembrane region" description="Helical" evidence="1">
    <location>
        <begin position="120"/>
        <end position="137"/>
    </location>
</feature>
<protein>
    <recommendedName>
        <fullName evidence="4">Glycerophosphoryl diester phosphodiesterase membrane domain-containing protein</fullName>
    </recommendedName>
</protein>
<name>A0A537K3X2_9BACT</name>
<comment type="caution">
    <text evidence="2">The sequence shown here is derived from an EMBL/GenBank/DDBJ whole genome shotgun (WGS) entry which is preliminary data.</text>
</comment>
<feature type="transmembrane region" description="Helical" evidence="1">
    <location>
        <begin position="69"/>
        <end position="91"/>
    </location>
</feature>
<evidence type="ECO:0000313" key="3">
    <source>
        <dbReference type="Proteomes" id="UP000318509"/>
    </source>
</evidence>
<keyword evidence="1" id="KW-0812">Transmembrane</keyword>
<keyword evidence="1" id="KW-1133">Transmembrane helix</keyword>
<feature type="transmembrane region" description="Helical" evidence="1">
    <location>
        <begin position="149"/>
        <end position="172"/>
    </location>
</feature>
<dbReference type="AlphaFoldDB" id="A0A537K3X2"/>
<dbReference type="Pfam" id="PF19656">
    <property type="entry name" value="DUF6159"/>
    <property type="match status" value="1"/>
</dbReference>
<dbReference type="InterPro" id="IPR046157">
    <property type="entry name" value="DUF6159"/>
</dbReference>